<name>A0A409WLH1_9AGAR</name>
<gene>
    <name evidence="1" type="ORF">CVT26_001042</name>
</gene>
<sequence>MATILNDDVLYEICRACPASTLVKLSLVSTTFYTMAMPNLLRNVEFYRDLVMLLRFIHFILHNSTVVSEIPGQQVGGMQRFSIANPGNHVYKFEMDSGMENDEADTSSDCPIGEWAPLLAKAILLMPNLRSVVILCRFSRICRYSSQFAEALLSRPHLTSLEVDGFGATASRHVGEIVKSKRCGALRLKYICFNDWFTLDGWEDAALLKDDGFGSLIYSCRKTLERLALGECDMKNLLVGPQVVPDGLTGGSMKPIIYPLVDKIHLSGHLYVTVEEFALSFPSLRSLHLGNSSFVQQNSGQDRKVPFRNLVSVDTNLRILPSFLECIEPLPSLRRLTVSGSWRGHSNGGFSATHSVLTVFQNLRSIHVRVDEIADVDPWIAMSKHLSSLRYLKLDYSLRFEPDEKEQILNIINPEPLSSISVEYISLAYTLRKHTPEDENPVSDEIAALLYARKIKSLRFIDVSKKFYRKDLDFGGLVLLKETHWWKINRRVSSDDVENVELENLRETTGAMARDTYDESEGIPKECWHEF</sequence>
<comment type="caution">
    <text evidence="1">The sequence shown here is derived from an EMBL/GenBank/DDBJ whole genome shotgun (WGS) entry which is preliminary data.</text>
</comment>
<reference evidence="1 2" key="1">
    <citation type="journal article" date="2018" name="Evol. Lett.">
        <title>Horizontal gene cluster transfer increased hallucinogenic mushroom diversity.</title>
        <authorList>
            <person name="Reynolds H.T."/>
            <person name="Vijayakumar V."/>
            <person name="Gluck-Thaler E."/>
            <person name="Korotkin H.B."/>
            <person name="Matheny P.B."/>
            <person name="Slot J.C."/>
        </authorList>
    </citation>
    <scope>NUCLEOTIDE SEQUENCE [LARGE SCALE GENOMIC DNA]</scope>
    <source>
        <strain evidence="1 2">SRW20</strain>
    </source>
</reference>
<dbReference type="SUPFAM" id="SSF52047">
    <property type="entry name" value="RNI-like"/>
    <property type="match status" value="1"/>
</dbReference>
<keyword evidence="2" id="KW-1185">Reference proteome</keyword>
<accession>A0A409WLH1</accession>
<dbReference type="InParanoid" id="A0A409WLH1"/>
<dbReference type="InterPro" id="IPR032675">
    <property type="entry name" value="LRR_dom_sf"/>
</dbReference>
<evidence type="ECO:0008006" key="3">
    <source>
        <dbReference type="Google" id="ProtNLM"/>
    </source>
</evidence>
<dbReference type="Gene3D" id="3.80.10.10">
    <property type="entry name" value="Ribonuclease Inhibitor"/>
    <property type="match status" value="1"/>
</dbReference>
<dbReference type="OrthoDB" id="3044761at2759"/>
<evidence type="ECO:0000313" key="2">
    <source>
        <dbReference type="Proteomes" id="UP000284706"/>
    </source>
</evidence>
<protein>
    <recommendedName>
        <fullName evidence="3">F-box domain-containing protein</fullName>
    </recommendedName>
</protein>
<evidence type="ECO:0000313" key="1">
    <source>
        <dbReference type="EMBL" id="PPQ79311.1"/>
    </source>
</evidence>
<dbReference type="EMBL" id="NHYE01005007">
    <property type="protein sequence ID" value="PPQ79311.1"/>
    <property type="molecule type" value="Genomic_DNA"/>
</dbReference>
<dbReference type="Proteomes" id="UP000284706">
    <property type="component" value="Unassembled WGS sequence"/>
</dbReference>
<proteinExistence type="predicted"/>
<organism evidence="1 2">
    <name type="scientific">Gymnopilus dilepis</name>
    <dbReference type="NCBI Taxonomy" id="231916"/>
    <lineage>
        <taxon>Eukaryota</taxon>
        <taxon>Fungi</taxon>
        <taxon>Dikarya</taxon>
        <taxon>Basidiomycota</taxon>
        <taxon>Agaricomycotina</taxon>
        <taxon>Agaricomycetes</taxon>
        <taxon>Agaricomycetidae</taxon>
        <taxon>Agaricales</taxon>
        <taxon>Agaricineae</taxon>
        <taxon>Hymenogastraceae</taxon>
        <taxon>Gymnopilus</taxon>
    </lineage>
</organism>
<dbReference type="AlphaFoldDB" id="A0A409WLH1"/>